<sequence length="64" mass="7159">MRDAYRIAEIARPNGPISRATLYREIAAGRLPARKLGRATILLHEDYANFLKATPRLKTPSQPA</sequence>
<dbReference type="EMBL" id="BSPL01000020">
    <property type="protein sequence ID" value="GLS72323.1"/>
    <property type="molecule type" value="Genomic_DNA"/>
</dbReference>
<accession>A0AA37TJA7</accession>
<dbReference type="AlphaFoldDB" id="A0AA37TJA7"/>
<organism evidence="1 2">
    <name type="scientific">Methylobacterium tardum</name>
    <dbReference type="NCBI Taxonomy" id="374432"/>
    <lineage>
        <taxon>Bacteria</taxon>
        <taxon>Pseudomonadati</taxon>
        <taxon>Pseudomonadota</taxon>
        <taxon>Alphaproteobacteria</taxon>
        <taxon>Hyphomicrobiales</taxon>
        <taxon>Methylobacteriaceae</taxon>
        <taxon>Methylobacterium</taxon>
    </lineage>
</organism>
<protein>
    <recommendedName>
        <fullName evidence="3">Helix-turn-helix domain-containing protein</fullName>
    </recommendedName>
</protein>
<proteinExistence type="predicted"/>
<dbReference type="Proteomes" id="UP001157440">
    <property type="component" value="Unassembled WGS sequence"/>
</dbReference>
<name>A0AA37TJA7_9HYPH</name>
<evidence type="ECO:0000313" key="2">
    <source>
        <dbReference type="Proteomes" id="UP001157440"/>
    </source>
</evidence>
<dbReference type="RefSeq" id="WP_238198395.1">
    <property type="nucleotide sequence ID" value="NZ_BPQZ01000024.1"/>
</dbReference>
<evidence type="ECO:0000313" key="1">
    <source>
        <dbReference type="EMBL" id="GLS72323.1"/>
    </source>
</evidence>
<keyword evidence="2" id="KW-1185">Reference proteome</keyword>
<reference evidence="2" key="1">
    <citation type="journal article" date="2019" name="Int. J. Syst. Evol. Microbiol.">
        <title>The Global Catalogue of Microorganisms (GCM) 10K type strain sequencing project: providing services to taxonomists for standard genome sequencing and annotation.</title>
        <authorList>
            <consortium name="The Broad Institute Genomics Platform"/>
            <consortium name="The Broad Institute Genome Sequencing Center for Infectious Disease"/>
            <person name="Wu L."/>
            <person name="Ma J."/>
        </authorList>
    </citation>
    <scope>NUCLEOTIDE SEQUENCE [LARGE SCALE GENOMIC DNA]</scope>
    <source>
        <strain evidence="2">NBRC 103632</strain>
    </source>
</reference>
<gene>
    <name evidence="1" type="ORF">GCM10007890_43360</name>
</gene>
<comment type="caution">
    <text evidence="1">The sequence shown here is derived from an EMBL/GenBank/DDBJ whole genome shotgun (WGS) entry which is preliminary data.</text>
</comment>
<evidence type="ECO:0008006" key="3">
    <source>
        <dbReference type="Google" id="ProtNLM"/>
    </source>
</evidence>